<name>A0AAE0AJL5_9ROSI</name>
<dbReference type="Proteomes" id="UP001281410">
    <property type="component" value="Unassembled WGS sequence"/>
</dbReference>
<organism evidence="1 2">
    <name type="scientific">Dipteronia sinensis</name>
    <dbReference type="NCBI Taxonomy" id="43782"/>
    <lineage>
        <taxon>Eukaryota</taxon>
        <taxon>Viridiplantae</taxon>
        <taxon>Streptophyta</taxon>
        <taxon>Embryophyta</taxon>
        <taxon>Tracheophyta</taxon>
        <taxon>Spermatophyta</taxon>
        <taxon>Magnoliopsida</taxon>
        <taxon>eudicotyledons</taxon>
        <taxon>Gunneridae</taxon>
        <taxon>Pentapetalae</taxon>
        <taxon>rosids</taxon>
        <taxon>malvids</taxon>
        <taxon>Sapindales</taxon>
        <taxon>Sapindaceae</taxon>
        <taxon>Hippocastanoideae</taxon>
        <taxon>Acereae</taxon>
        <taxon>Dipteronia</taxon>
    </lineage>
</organism>
<gene>
    <name evidence="1" type="ORF">Dsin_013182</name>
</gene>
<evidence type="ECO:0000313" key="2">
    <source>
        <dbReference type="Proteomes" id="UP001281410"/>
    </source>
</evidence>
<sequence length="135" mass="15272">MVGVKNKTSEVQSKLTNDIMVDPNKNQVLFLVLWRLWFGSYISISSCLLKGLVKDEKFSVWLGSSQFDLPQGLSEFFGVLEFCFRNFQFFGPEYQQRVTGSYVVVLGLGGVGSHTGNALEFKSWAHSSLWILICF</sequence>
<reference evidence="1" key="1">
    <citation type="journal article" date="2023" name="Plant J.">
        <title>Genome sequences and population genomics provide insights into the demographic history, inbreeding, and mutation load of two 'living fossil' tree species of Dipteronia.</title>
        <authorList>
            <person name="Feng Y."/>
            <person name="Comes H.P."/>
            <person name="Chen J."/>
            <person name="Zhu S."/>
            <person name="Lu R."/>
            <person name="Zhang X."/>
            <person name="Li P."/>
            <person name="Qiu J."/>
            <person name="Olsen K.M."/>
            <person name="Qiu Y."/>
        </authorList>
    </citation>
    <scope>NUCLEOTIDE SEQUENCE</scope>
    <source>
        <strain evidence="1">NBL</strain>
    </source>
</reference>
<dbReference type="EMBL" id="JANJYJ010000004">
    <property type="protein sequence ID" value="KAK3219212.1"/>
    <property type="molecule type" value="Genomic_DNA"/>
</dbReference>
<comment type="caution">
    <text evidence="1">The sequence shown here is derived from an EMBL/GenBank/DDBJ whole genome shotgun (WGS) entry which is preliminary data.</text>
</comment>
<accession>A0AAE0AJL5</accession>
<dbReference type="AlphaFoldDB" id="A0AAE0AJL5"/>
<keyword evidence="2" id="KW-1185">Reference proteome</keyword>
<evidence type="ECO:0000313" key="1">
    <source>
        <dbReference type="EMBL" id="KAK3219212.1"/>
    </source>
</evidence>
<protein>
    <submittedName>
        <fullName evidence="1">Uncharacterized protein</fullName>
    </submittedName>
</protein>
<proteinExistence type="predicted"/>